<dbReference type="Pfam" id="PF11074">
    <property type="entry name" value="DUF2779"/>
    <property type="match status" value="1"/>
</dbReference>
<accession>A0ABZ0RJI6</accession>
<gene>
    <name evidence="2" type="ORF">SH580_17080</name>
</gene>
<keyword evidence="3" id="KW-1185">Reference proteome</keyword>
<dbReference type="InterPro" id="IPR021301">
    <property type="entry name" value="DUF2779"/>
</dbReference>
<dbReference type="EMBL" id="CP138858">
    <property type="protein sequence ID" value="WPJ95140.1"/>
    <property type="molecule type" value="Genomic_DNA"/>
</dbReference>
<protein>
    <submittedName>
        <fullName evidence="2">DUF2779 domain-containing protein</fullName>
    </submittedName>
</protein>
<name>A0ABZ0RJI6_9BACT</name>
<sequence length="597" mass="68921">MAKKHLTKSDYKRWQFCPTSAFHGWRKCPSKSEGDGFLKYLAKEGKGVGQLAQRLFADGRLIDESNSETASSITRSALKSDSMTLFEACIIHGEFLSRPDVLIRKGDTLYVIEVKSKIGKLRWHQEGKMLINMYGDVRAGYREIVHDLAFQTVILQRAFSQYTVVPYFLLPEETTQACEEEVAISKTTLESCMENSGECSVKQRRKHSILKFFDATEAIHKIVEEVSQSMDSMAAAWHSGQRPEPTLKYRCRNCDFRLKDGRNQDDGFHQCWGALADPDPHLFSLYQLYSLKQAENKQALLADQKITEGKTSLFDVSDTELHGEHQNRQRIQLRCQRTGKEWIDPHLGEAINHLDWPIAFVDFETILMTVPWYADTRPGQVLPFQFSAHILHRDGHIVHREWLNVRDEIPTLKFIRQLKSALKGVGSVLVYTDYENRILKEAFEFLGRYGQEAKGERAWIHELLHSGRIIDQHQWVYDWYCHPDMNRTSIKVVLPAVWQNNQSLHCHPYFKRYYNSKDGQIVDPYKTLPDATIDGQPFPVREGTGAMQGYREFIKGKGACCPEAREALAALLTNYVTLDTASQWIIFEHWRLRLNLI</sequence>
<dbReference type="RefSeq" id="WP_319832033.1">
    <property type="nucleotide sequence ID" value="NZ_CP138858.1"/>
</dbReference>
<evidence type="ECO:0000313" key="3">
    <source>
        <dbReference type="Proteomes" id="UP001324993"/>
    </source>
</evidence>
<dbReference type="Proteomes" id="UP001324993">
    <property type="component" value="Chromosome"/>
</dbReference>
<organism evidence="2 3">
    <name type="scientific">Coraliomargarita algicola</name>
    <dbReference type="NCBI Taxonomy" id="3092156"/>
    <lineage>
        <taxon>Bacteria</taxon>
        <taxon>Pseudomonadati</taxon>
        <taxon>Verrucomicrobiota</taxon>
        <taxon>Opitutia</taxon>
        <taxon>Puniceicoccales</taxon>
        <taxon>Coraliomargaritaceae</taxon>
        <taxon>Coraliomargarita</taxon>
    </lineage>
</organism>
<evidence type="ECO:0000313" key="2">
    <source>
        <dbReference type="EMBL" id="WPJ95140.1"/>
    </source>
</evidence>
<evidence type="ECO:0000259" key="1">
    <source>
        <dbReference type="Pfam" id="PF11074"/>
    </source>
</evidence>
<feature type="domain" description="DUF2779" evidence="1">
    <location>
        <begin position="360"/>
        <end position="486"/>
    </location>
</feature>
<reference evidence="2 3" key="1">
    <citation type="submission" date="2023-11" db="EMBL/GenBank/DDBJ databases">
        <title>Coraliomargarita sp. nov., isolated from marine algae.</title>
        <authorList>
            <person name="Lee J.K."/>
            <person name="Baek J.H."/>
            <person name="Kim J.M."/>
            <person name="Choi D.G."/>
            <person name="Jeon C.O."/>
        </authorList>
    </citation>
    <scope>NUCLEOTIDE SEQUENCE [LARGE SCALE GENOMIC DNA]</scope>
    <source>
        <strain evidence="2 3">J2-16</strain>
    </source>
</reference>
<proteinExistence type="predicted"/>